<feature type="domain" description="Remorin C-terminal" evidence="4">
    <location>
        <begin position="40"/>
        <end position="145"/>
    </location>
</feature>
<feature type="coiled-coil region" evidence="2">
    <location>
        <begin position="75"/>
        <end position="102"/>
    </location>
</feature>
<feature type="region of interest" description="Disordered" evidence="3">
    <location>
        <begin position="1"/>
        <end position="25"/>
    </location>
</feature>
<keyword evidence="2" id="KW-0175">Coiled coil</keyword>
<dbReference type="InterPro" id="IPR005516">
    <property type="entry name" value="Remorin_C"/>
</dbReference>
<keyword evidence="5" id="KW-1185">Reference proteome</keyword>
<dbReference type="Proteomes" id="UP000827889">
    <property type="component" value="Chromosome 3"/>
</dbReference>
<dbReference type="PANTHER" id="PTHR31775">
    <property type="entry name" value="OS02G0117200 PROTEIN"/>
    <property type="match status" value="1"/>
</dbReference>
<evidence type="ECO:0000313" key="5">
    <source>
        <dbReference type="Proteomes" id="UP000827889"/>
    </source>
</evidence>
<evidence type="ECO:0000313" key="6">
    <source>
        <dbReference type="RefSeq" id="XP_048131523.1"/>
    </source>
</evidence>
<proteinExistence type="inferred from homology"/>
<dbReference type="PANTHER" id="PTHR31775:SF29">
    <property type="entry name" value="REMORIN C-TERMINAL DOMAIN-CONTAINING PROTEIN"/>
    <property type="match status" value="1"/>
</dbReference>
<evidence type="ECO:0000256" key="3">
    <source>
        <dbReference type="SAM" id="MobiDB-lite"/>
    </source>
</evidence>
<evidence type="ECO:0000256" key="2">
    <source>
        <dbReference type="SAM" id="Coils"/>
    </source>
</evidence>
<name>A0ABM3H4M0_9MYRT</name>
<accession>A0ABM3H4M0</accession>
<dbReference type="Pfam" id="PF03763">
    <property type="entry name" value="Remorin_C"/>
    <property type="match status" value="1"/>
</dbReference>
<gene>
    <name evidence="6" type="primary">LOC115732621</name>
</gene>
<evidence type="ECO:0000259" key="4">
    <source>
        <dbReference type="Pfam" id="PF03763"/>
    </source>
</evidence>
<organism evidence="5 6">
    <name type="scientific">Rhodamnia argentea</name>
    <dbReference type="NCBI Taxonomy" id="178133"/>
    <lineage>
        <taxon>Eukaryota</taxon>
        <taxon>Viridiplantae</taxon>
        <taxon>Streptophyta</taxon>
        <taxon>Embryophyta</taxon>
        <taxon>Tracheophyta</taxon>
        <taxon>Spermatophyta</taxon>
        <taxon>Magnoliopsida</taxon>
        <taxon>eudicotyledons</taxon>
        <taxon>Gunneridae</taxon>
        <taxon>Pentapetalae</taxon>
        <taxon>rosids</taxon>
        <taxon>malvids</taxon>
        <taxon>Myrtales</taxon>
        <taxon>Myrtaceae</taxon>
        <taxon>Myrtoideae</taxon>
        <taxon>Myrteae</taxon>
        <taxon>Australasian group</taxon>
        <taxon>Rhodamnia</taxon>
    </lineage>
</organism>
<dbReference type="RefSeq" id="XP_048131523.1">
    <property type="nucleotide sequence ID" value="XM_048275566.1"/>
</dbReference>
<evidence type="ECO:0000256" key="1">
    <source>
        <dbReference type="ARBA" id="ARBA00005711"/>
    </source>
</evidence>
<protein>
    <submittedName>
        <fullName evidence="6">Remorin 1.4-like</fullName>
    </submittedName>
</protein>
<dbReference type="GeneID" id="115732621"/>
<sequence>MVADDLAENGTQEITDAFEKGSGFDQTERGAVLAQVEAEKRPALIRAWEESEKSKAEIKAYKKLAITGSWENTQIASVEARIKEIEEEIEKKKAEQAEKIRSRLVEIHKETDEKKATMEAKRGEDIIKVQEAAAKFPATGYVPRKLLGCFGSRVSLAKIDSRRATTTKFLL</sequence>
<reference evidence="6" key="1">
    <citation type="submission" date="2025-08" db="UniProtKB">
        <authorList>
            <consortium name="RefSeq"/>
        </authorList>
    </citation>
    <scope>IDENTIFICATION</scope>
    <source>
        <tissue evidence="6">Leaf</tissue>
    </source>
</reference>
<comment type="similarity">
    <text evidence="1">Belongs to the remorin family.</text>
</comment>